<dbReference type="AlphaFoldDB" id="A0A813XMK6"/>
<sequence>MSKGAAGAPFNNDWKCGWFPECNAPCQSPCRNVDHPRKKCAAEKLHELKDCVHGKWGFYYSQNGDIRTWGGINKFNPSGCAVVYLLIYNRNKQQFLFDLSKKGEYTLPSHRRLTYDPEDLHVVATRILDTLLLPGNQNVPVTSIPRRFIFTDASVIYPVCLNNENASQIIFKNGRKWFDRKVVEQAMEFATLEWALKKDNQSYGYEVKDRGAQLGHRPLFTLPTLVLRWLFENQNIEATKTPRASSPSLSTASSSIYSSISVPISNITSAYASASSTLDEPINHVSFDEFFGL</sequence>
<comment type="caution">
    <text evidence="1">The sequence shown here is derived from an EMBL/GenBank/DDBJ whole genome shotgun (WGS) entry which is preliminary data.</text>
</comment>
<dbReference type="EMBL" id="CAJNON010000053">
    <property type="protein sequence ID" value="CAF0878427.1"/>
    <property type="molecule type" value="Genomic_DNA"/>
</dbReference>
<dbReference type="OrthoDB" id="10278243at2759"/>
<gene>
    <name evidence="1" type="ORF">VCS650_LOCUS8110</name>
</gene>
<accession>A0A813XMK6</accession>
<evidence type="ECO:0000313" key="2">
    <source>
        <dbReference type="Proteomes" id="UP000663891"/>
    </source>
</evidence>
<organism evidence="1 2">
    <name type="scientific">Adineta steineri</name>
    <dbReference type="NCBI Taxonomy" id="433720"/>
    <lineage>
        <taxon>Eukaryota</taxon>
        <taxon>Metazoa</taxon>
        <taxon>Spiralia</taxon>
        <taxon>Gnathifera</taxon>
        <taxon>Rotifera</taxon>
        <taxon>Eurotatoria</taxon>
        <taxon>Bdelloidea</taxon>
        <taxon>Adinetida</taxon>
        <taxon>Adinetidae</taxon>
        <taxon>Adineta</taxon>
    </lineage>
</organism>
<proteinExistence type="predicted"/>
<reference evidence="1" key="1">
    <citation type="submission" date="2021-02" db="EMBL/GenBank/DDBJ databases">
        <authorList>
            <person name="Nowell W R."/>
        </authorList>
    </citation>
    <scope>NUCLEOTIDE SEQUENCE</scope>
</reference>
<dbReference type="Proteomes" id="UP000663891">
    <property type="component" value="Unassembled WGS sequence"/>
</dbReference>
<evidence type="ECO:0000313" key="1">
    <source>
        <dbReference type="EMBL" id="CAF0878427.1"/>
    </source>
</evidence>
<name>A0A813XMK6_9BILA</name>
<protein>
    <submittedName>
        <fullName evidence="1">Uncharacterized protein</fullName>
    </submittedName>
</protein>